<reference evidence="2" key="2">
    <citation type="submission" date="2012-03" db="EMBL/GenBank/DDBJ databases">
        <title>Complete genome sequence of Borrelia crocidurae.</title>
        <authorList>
            <person name="Elbir H."/>
            <person name="Gimenez G."/>
            <person name="Robert C."/>
            <person name="Raoult D."/>
            <person name="Drancourt M."/>
        </authorList>
    </citation>
    <scope>NUCLEOTIDE SEQUENCE [LARGE SCALE GENOMIC DNA]</scope>
    <source>
        <strain evidence="2">Achema</strain>
        <plasmid evidence="2">unnamed23</plasmid>
    </source>
</reference>
<sequence length="63" mass="7073">MLLALNILKEENCLGVFEFIALNAAIDELLSASNSSIIVSSFTKIENRMKRVKVKLGGDYRRE</sequence>
<dbReference type="KEGG" id="bcw:Q7M_1234"/>
<gene>
    <name evidence="1" type="ordered locus">Q7M_1234</name>
</gene>
<dbReference type="Proteomes" id="UP000005212">
    <property type="component" value="Plasmid unnamed23"/>
</dbReference>
<dbReference type="PATRIC" id="fig|1155096.3.peg.1241"/>
<keyword evidence="1" id="KW-0614">Plasmid</keyword>
<dbReference type="HOGENOM" id="CLU_2876899_0_0_12"/>
<evidence type="ECO:0000313" key="2">
    <source>
        <dbReference type="Proteomes" id="UP000005212"/>
    </source>
</evidence>
<reference evidence="1 2" key="1">
    <citation type="journal article" date="2012" name="J. Bacteriol.">
        <title>Complete Genome Sequence of Borrelia crocidurae.</title>
        <authorList>
            <person name="Elbir H."/>
            <person name="Gimenez G."/>
            <person name="Robert C."/>
            <person name="Bergstrom S."/>
            <person name="Cutler S."/>
            <person name="Raoult D."/>
            <person name="Drancourt M."/>
        </authorList>
    </citation>
    <scope>NUCLEOTIDE SEQUENCE [LARGE SCALE GENOMIC DNA]</scope>
    <source>
        <strain evidence="1 2">Achema</strain>
        <plasmid evidence="2">unnamed23</plasmid>
    </source>
</reference>
<organism evidence="1 2">
    <name type="scientific">Borrelia crocidurae (strain Achema)</name>
    <dbReference type="NCBI Taxonomy" id="1155096"/>
    <lineage>
        <taxon>Bacteria</taxon>
        <taxon>Pseudomonadati</taxon>
        <taxon>Spirochaetota</taxon>
        <taxon>Spirochaetia</taxon>
        <taxon>Spirochaetales</taxon>
        <taxon>Borreliaceae</taxon>
        <taxon>Borrelia</taxon>
    </lineage>
</organism>
<geneLocation type="plasmid" evidence="2">
    <name>unnamed23</name>
</geneLocation>
<accession>I0FET5</accession>
<protein>
    <submittedName>
        <fullName evidence="1">Uncharacterized protein</fullName>
    </submittedName>
</protein>
<dbReference type="AlphaFoldDB" id="I0FET5"/>
<proteinExistence type="predicted"/>
<dbReference type="EMBL" id="CP003449">
    <property type="protein sequence ID" value="AFI31991.1"/>
    <property type="molecule type" value="Genomic_DNA"/>
</dbReference>
<name>I0FET5_BORCA</name>
<evidence type="ECO:0000313" key="1">
    <source>
        <dbReference type="EMBL" id="AFI31991.1"/>
    </source>
</evidence>